<keyword evidence="1" id="KW-0472">Membrane</keyword>
<feature type="transmembrane region" description="Helical" evidence="1">
    <location>
        <begin position="6"/>
        <end position="26"/>
    </location>
</feature>
<keyword evidence="1" id="KW-0812">Transmembrane</keyword>
<evidence type="ECO:0000256" key="1">
    <source>
        <dbReference type="SAM" id="Phobius"/>
    </source>
</evidence>
<dbReference type="EMBL" id="BK032870">
    <property type="protein sequence ID" value="DAF64940.1"/>
    <property type="molecule type" value="Genomic_DNA"/>
</dbReference>
<proteinExistence type="predicted"/>
<sequence length="36" mass="3852">MNPFDICFIVGAAAGLLTGLLGWAIVRVGSQKDFRN</sequence>
<organism evidence="2">
    <name type="scientific">Siphoviridae sp. ctPrm3</name>
    <dbReference type="NCBI Taxonomy" id="2827864"/>
    <lineage>
        <taxon>Viruses</taxon>
        <taxon>Duplodnaviria</taxon>
        <taxon>Heunggongvirae</taxon>
        <taxon>Uroviricota</taxon>
        <taxon>Caudoviricetes</taxon>
    </lineage>
</organism>
<protein>
    <submittedName>
        <fullName evidence="2">Holin</fullName>
    </submittedName>
</protein>
<name>A0A8S5TP82_9CAUD</name>
<accession>A0A8S5TP82</accession>
<reference evidence="2" key="1">
    <citation type="journal article" date="2021" name="Proc. Natl. Acad. Sci. U.S.A.">
        <title>A Catalog of Tens of Thousands of Viruses from Human Metagenomes Reveals Hidden Associations with Chronic Diseases.</title>
        <authorList>
            <person name="Tisza M.J."/>
            <person name="Buck C.B."/>
        </authorList>
    </citation>
    <scope>NUCLEOTIDE SEQUENCE</scope>
    <source>
        <strain evidence="2">CtPrm3</strain>
    </source>
</reference>
<evidence type="ECO:0000313" key="2">
    <source>
        <dbReference type="EMBL" id="DAF64940.1"/>
    </source>
</evidence>
<keyword evidence="1" id="KW-1133">Transmembrane helix</keyword>